<evidence type="ECO:0000313" key="1">
    <source>
        <dbReference type="EMBL" id="KAL3522467.1"/>
    </source>
</evidence>
<dbReference type="EMBL" id="JBJUIK010000007">
    <property type="protein sequence ID" value="KAL3522467.1"/>
    <property type="molecule type" value="Genomic_DNA"/>
</dbReference>
<organism evidence="1 2">
    <name type="scientific">Cinchona calisaya</name>
    <dbReference type="NCBI Taxonomy" id="153742"/>
    <lineage>
        <taxon>Eukaryota</taxon>
        <taxon>Viridiplantae</taxon>
        <taxon>Streptophyta</taxon>
        <taxon>Embryophyta</taxon>
        <taxon>Tracheophyta</taxon>
        <taxon>Spermatophyta</taxon>
        <taxon>Magnoliopsida</taxon>
        <taxon>eudicotyledons</taxon>
        <taxon>Gunneridae</taxon>
        <taxon>Pentapetalae</taxon>
        <taxon>asterids</taxon>
        <taxon>lamiids</taxon>
        <taxon>Gentianales</taxon>
        <taxon>Rubiaceae</taxon>
        <taxon>Cinchonoideae</taxon>
        <taxon>Cinchoneae</taxon>
        <taxon>Cinchona</taxon>
    </lineage>
</organism>
<accession>A0ABD2ZWB4</accession>
<sequence>MNFSFSICKSLKLIISLANQVHLSHNNLLVFSNSIQIKYLSAFLTYSLVFSPPKLGKSIFGNFVPLPNSLLDLGNLYVSPCLLPSRLRIDSIPLLPFSSPFSLHKFNTEWSS</sequence>
<evidence type="ECO:0000313" key="2">
    <source>
        <dbReference type="Proteomes" id="UP001630127"/>
    </source>
</evidence>
<dbReference type="Proteomes" id="UP001630127">
    <property type="component" value="Unassembled WGS sequence"/>
</dbReference>
<keyword evidence="2" id="KW-1185">Reference proteome</keyword>
<proteinExistence type="predicted"/>
<reference evidence="1 2" key="1">
    <citation type="submission" date="2024-11" db="EMBL/GenBank/DDBJ databases">
        <title>A near-complete genome assembly of Cinchona calisaya.</title>
        <authorList>
            <person name="Lian D.C."/>
            <person name="Zhao X.W."/>
            <person name="Wei L."/>
        </authorList>
    </citation>
    <scope>NUCLEOTIDE SEQUENCE [LARGE SCALE GENOMIC DNA]</scope>
    <source>
        <tissue evidence="1">Nenye</tissue>
    </source>
</reference>
<gene>
    <name evidence="1" type="ORF">ACH5RR_015301</name>
</gene>
<protein>
    <submittedName>
        <fullName evidence="1">Uncharacterized protein</fullName>
    </submittedName>
</protein>
<dbReference type="AlphaFoldDB" id="A0ABD2ZWB4"/>
<comment type="caution">
    <text evidence="1">The sequence shown here is derived from an EMBL/GenBank/DDBJ whole genome shotgun (WGS) entry which is preliminary data.</text>
</comment>
<name>A0ABD2ZWB4_9GENT</name>